<protein>
    <recommendedName>
        <fullName evidence="5">Glutaredoxin domain-containing protein</fullName>
    </recommendedName>
</protein>
<keyword evidence="1" id="KW-0813">Transport</keyword>
<name>A0A168RTQ5_ABSGL</name>
<dbReference type="NCBIfam" id="TIGR02180">
    <property type="entry name" value="GRX_euk"/>
    <property type="match status" value="1"/>
</dbReference>
<dbReference type="AlphaFoldDB" id="A0A168RTQ5"/>
<dbReference type="PRINTS" id="PR00160">
    <property type="entry name" value="GLUTAREDOXIN"/>
</dbReference>
<evidence type="ECO:0000259" key="5">
    <source>
        <dbReference type="Pfam" id="PF00462"/>
    </source>
</evidence>
<dbReference type="InterPro" id="IPR014025">
    <property type="entry name" value="Glutaredoxin_subgr"/>
</dbReference>
<evidence type="ECO:0000256" key="4">
    <source>
        <dbReference type="ARBA" id="ARBA00023284"/>
    </source>
</evidence>
<dbReference type="Pfam" id="PF00462">
    <property type="entry name" value="Glutaredoxin"/>
    <property type="match status" value="1"/>
</dbReference>
<dbReference type="SUPFAM" id="SSF52833">
    <property type="entry name" value="Thioredoxin-like"/>
    <property type="match status" value="1"/>
</dbReference>
<dbReference type="InterPro" id="IPR036249">
    <property type="entry name" value="Thioredoxin-like_sf"/>
</dbReference>
<sequence>MGQSVEEKVDSLIKNNKVVIFSKSYCPYCSATKNLFKQLGVEAVVLELDQIDDGAAIQDYLQKKTGQRTVPNVFVAQQHVGGNSDVQAANSNGSLEKLLA</sequence>
<dbReference type="Proteomes" id="UP000078561">
    <property type="component" value="Unassembled WGS sequence"/>
</dbReference>
<dbReference type="STRING" id="4829.A0A168RTQ5"/>
<dbReference type="InParanoid" id="A0A168RTQ5"/>
<dbReference type="OrthoDB" id="418495at2759"/>
<feature type="domain" description="Glutaredoxin" evidence="5">
    <location>
        <begin position="18"/>
        <end position="80"/>
    </location>
</feature>
<evidence type="ECO:0000313" key="6">
    <source>
        <dbReference type="EMBL" id="SAM07379.1"/>
    </source>
</evidence>
<keyword evidence="4" id="KW-0676">Redox-active center</keyword>
<dbReference type="InterPro" id="IPR002109">
    <property type="entry name" value="Glutaredoxin"/>
</dbReference>
<evidence type="ECO:0000256" key="1">
    <source>
        <dbReference type="ARBA" id="ARBA00022448"/>
    </source>
</evidence>
<dbReference type="EMBL" id="LT554740">
    <property type="protein sequence ID" value="SAM07379.1"/>
    <property type="molecule type" value="Genomic_DNA"/>
</dbReference>
<keyword evidence="2" id="KW-0249">Electron transport</keyword>
<dbReference type="PROSITE" id="PS51354">
    <property type="entry name" value="GLUTAREDOXIN_2"/>
    <property type="match status" value="1"/>
</dbReference>
<evidence type="ECO:0000313" key="7">
    <source>
        <dbReference type="Proteomes" id="UP000078561"/>
    </source>
</evidence>
<dbReference type="Gene3D" id="3.40.30.10">
    <property type="entry name" value="Glutaredoxin"/>
    <property type="match status" value="1"/>
</dbReference>
<dbReference type="FunFam" id="3.40.30.10:FF:000026">
    <property type="entry name" value="Glutaredoxin 2"/>
    <property type="match status" value="1"/>
</dbReference>
<keyword evidence="3" id="KW-1015">Disulfide bond</keyword>
<accession>A0A168RTQ5</accession>
<dbReference type="InterPro" id="IPR011767">
    <property type="entry name" value="GLR_AS"/>
</dbReference>
<proteinExistence type="predicted"/>
<dbReference type="CDD" id="cd03419">
    <property type="entry name" value="GRX_GRXh_1_2_like"/>
    <property type="match status" value="1"/>
</dbReference>
<dbReference type="FunCoup" id="A0A168RTQ5">
    <property type="interactions" value="328"/>
</dbReference>
<dbReference type="GO" id="GO:0005737">
    <property type="term" value="C:cytoplasm"/>
    <property type="evidence" value="ECO:0007669"/>
    <property type="project" value="TreeGrafter"/>
</dbReference>
<dbReference type="PANTHER" id="PTHR45694">
    <property type="entry name" value="GLUTAREDOXIN 2"/>
    <property type="match status" value="1"/>
</dbReference>
<organism evidence="6">
    <name type="scientific">Absidia glauca</name>
    <name type="common">Pin mould</name>
    <dbReference type="NCBI Taxonomy" id="4829"/>
    <lineage>
        <taxon>Eukaryota</taxon>
        <taxon>Fungi</taxon>
        <taxon>Fungi incertae sedis</taxon>
        <taxon>Mucoromycota</taxon>
        <taxon>Mucoromycotina</taxon>
        <taxon>Mucoromycetes</taxon>
        <taxon>Mucorales</taxon>
        <taxon>Cunninghamellaceae</taxon>
        <taxon>Absidia</taxon>
    </lineage>
</organism>
<reference evidence="6" key="1">
    <citation type="submission" date="2016-04" db="EMBL/GenBank/DDBJ databases">
        <authorList>
            <person name="Evans L.H."/>
            <person name="Alamgir A."/>
            <person name="Owens N."/>
            <person name="Weber N.D."/>
            <person name="Virtaneva K."/>
            <person name="Barbian K."/>
            <person name="Babar A."/>
            <person name="Rosenke K."/>
        </authorList>
    </citation>
    <scope>NUCLEOTIDE SEQUENCE [LARGE SCALE GENOMIC DNA]</scope>
    <source>
        <strain evidence="6">CBS 101.48</strain>
    </source>
</reference>
<dbReference type="OMA" id="IYTSPLC"/>
<gene>
    <name evidence="6" type="primary">ABSGL_13020.1 scaffold 13554</name>
</gene>
<dbReference type="PANTHER" id="PTHR45694:SF18">
    <property type="entry name" value="GLUTAREDOXIN-1-RELATED"/>
    <property type="match status" value="1"/>
</dbReference>
<dbReference type="InterPro" id="IPR011899">
    <property type="entry name" value="Glutaredoxin_euk/vir"/>
</dbReference>
<keyword evidence="7" id="KW-1185">Reference proteome</keyword>
<dbReference type="PROSITE" id="PS00195">
    <property type="entry name" value="GLUTAREDOXIN_1"/>
    <property type="match status" value="1"/>
</dbReference>
<dbReference type="GO" id="GO:0015038">
    <property type="term" value="F:glutathione disulfide oxidoreductase activity"/>
    <property type="evidence" value="ECO:0007669"/>
    <property type="project" value="TreeGrafter"/>
</dbReference>
<dbReference type="GO" id="GO:0034599">
    <property type="term" value="P:cellular response to oxidative stress"/>
    <property type="evidence" value="ECO:0007669"/>
    <property type="project" value="TreeGrafter"/>
</dbReference>
<dbReference type="GO" id="GO:0004602">
    <property type="term" value="F:glutathione peroxidase activity"/>
    <property type="evidence" value="ECO:0007669"/>
    <property type="project" value="UniProtKB-ARBA"/>
</dbReference>
<evidence type="ECO:0000256" key="3">
    <source>
        <dbReference type="ARBA" id="ARBA00023157"/>
    </source>
</evidence>
<evidence type="ECO:0000256" key="2">
    <source>
        <dbReference type="ARBA" id="ARBA00022982"/>
    </source>
</evidence>